<dbReference type="InterPro" id="IPR015421">
    <property type="entry name" value="PyrdxlP-dep_Trfase_major"/>
</dbReference>
<dbReference type="GO" id="GO:0030170">
    <property type="term" value="F:pyridoxal phosphate binding"/>
    <property type="evidence" value="ECO:0007669"/>
    <property type="project" value="TreeGrafter"/>
</dbReference>
<dbReference type="GO" id="GO:0000271">
    <property type="term" value="P:polysaccharide biosynthetic process"/>
    <property type="evidence" value="ECO:0007669"/>
    <property type="project" value="TreeGrafter"/>
</dbReference>
<dbReference type="EMBL" id="CZQA01000001">
    <property type="protein sequence ID" value="CUS32566.1"/>
    <property type="molecule type" value="Genomic_DNA"/>
</dbReference>
<reference evidence="6" key="1">
    <citation type="submission" date="2015-10" db="EMBL/GenBank/DDBJ databases">
        <authorList>
            <person name="Gilbert D.G."/>
        </authorList>
    </citation>
    <scope>NUCLEOTIDE SEQUENCE [LARGE SCALE GENOMIC DNA]</scope>
    <source>
        <strain evidence="6">COMA1</strain>
    </source>
</reference>
<comment type="similarity">
    <text evidence="2 5">Belongs to the DegT/DnrJ/EryC1 family.</text>
</comment>
<evidence type="ECO:0000256" key="3">
    <source>
        <dbReference type="PIRSR" id="PIRSR000390-1"/>
    </source>
</evidence>
<accession>A0A0S4L9R8</accession>
<dbReference type="STRING" id="1742972.COMA1_10689"/>
<feature type="active site" description="Proton acceptor" evidence="3">
    <location>
        <position position="183"/>
    </location>
</feature>
<evidence type="ECO:0000256" key="1">
    <source>
        <dbReference type="ARBA" id="ARBA00022898"/>
    </source>
</evidence>
<dbReference type="AlphaFoldDB" id="A0A0S4L9R8"/>
<dbReference type="OrthoDB" id="9771070at2"/>
<organism evidence="6 7">
    <name type="scientific">Candidatus Nitrospira nitrosa</name>
    <dbReference type="NCBI Taxonomy" id="1742972"/>
    <lineage>
        <taxon>Bacteria</taxon>
        <taxon>Pseudomonadati</taxon>
        <taxon>Nitrospirota</taxon>
        <taxon>Nitrospiria</taxon>
        <taxon>Nitrospirales</taxon>
        <taxon>Nitrospiraceae</taxon>
        <taxon>Nitrospira</taxon>
    </lineage>
</organism>
<dbReference type="RefSeq" id="WP_090743711.1">
    <property type="nucleotide sequence ID" value="NZ_CZQA01000001.1"/>
</dbReference>
<dbReference type="GO" id="GO:0047310">
    <property type="term" value="F:glutamine-scyllo-inositol transaminase activity"/>
    <property type="evidence" value="ECO:0007669"/>
    <property type="project" value="UniProtKB-EC"/>
</dbReference>
<sequence>MQLSIIRPTLPSVYEIMQLLGPSWEAGTVTLGPTVKLLEEEVCQQTGAKYCVALSNCTAGLMMIPRALGLPPGKEVIVPSFTFAATAQALLWNGLIPVFCDCLPETCTIDPEDIERNLSPNTVAICGVSIFGLPPDIEALLDLGQRKGLPVYFDSAQGLGATYNGWPLGGFGLCEVFSMSPTKVVTAVEGGLLTTNDRALAEQMRSLRDYGKDPMKGEEMHCLGLSARMSELHAAVGLLSLRMLGELVTARRELIAIYRDRLSSLPGCWVQEFPDDRTTSGNYFVLFITDSAKASRDQVQEALKGVGIQTKRYFYPPLHAQALFQRFPRRVSSRLEHTNRISGEALALPLYSHTTLEEIDHVCVQVERLLR</sequence>
<gene>
    <name evidence="6" type="ORF">COMA1_10689</name>
</gene>
<keyword evidence="7" id="KW-1185">Reference proteome</keyword>
<evidence type="ECO:0000313" key="6">
    <source>
        <dbReference type="EMBL" id="CUS32566.1"/>
    </source>
</evidence>
<dbReference type="SUPFAM" id="SSF53383">
    <property type="entry name" value="PLP-dependent transferases"/>
    <property type="match status" value="1"/>
</dbReference>
<dbReference type="Pfam" id="PF01041">
    <property type="entry name" value="DegT_DnrJ_EryC1"/>
    <property type="match status" value="1"/>
</dbReference>
<dbReference type="EC" id="2.6.1.50" evidence="6"/>
<keyword evidence="6" id="KW-0808">Transferase</keyword>
<protein>
    <submittedName>
        <fullName evidence="6">Putative UDP-4-amino-4-deoxy-L-arabinose--oxoglutarate aminotransferase</fullName>
        <ecNumber evidence="6">2.6.1.50</ecNumber>
    </submittedName>
</protein>
<keyword evidence="6" id="KW-0032">Aminotransferase</keyword>
<proteinExistence type="inferred from homology"/>
<dbReference type="InterPro" id="IPR015424">
    <property type="entry name" value="PyrdxlP-dep_Trfase"/>
</dbReference>
<name>A0A0S4L9R8_9BACT</name>
<dbReference type="CDD" id="cd00616">
    <property type="entry name" value="AHBA_syn"/>
    <property type="match status" value="1"/>
</dbReference>
<dbReference type="Gene3D" id="3.40.640.10">
    <property type="entry name" value="Type I PLP-dependent aspartate aminotransferase-like (Major domain)"/>
    <property type="match status" value="1"/>
</dbReference>
<dbReference type="PANTHER" id="PTHR30244:SF9">
    <property type="entry name" value="PROTEIN RV3402C"/>
    <property type="match status" value="1"/>
</dbReference>
<evidence type="ECO:0000256" key="4">
    <source>
        <dbReference type="PIRSR" id="PIRSR000390-2"/>
    </source>
</evidence>
<dbReference type="Proteomes" id="UP000199032">
    <property type="component" value="Unassembled WGS sequence"/>
</dbReference>
<evidence type="ECO:0000313" key="7">
    <source>
        <dbReference type="Proteomes" id="UP000199032"/>
    </source>
</evidence>
<evidence type="ECO:0000256" key="5">
    <source>
        <dbReference type="RuleBase" id="RU004508"/>
    </source>
</evidence>
<keyword evidence="1 4" id="KW-0663">Pyridoxal phosphate</keyword>
<evidence type="ECO:0000256" key="2">
    <source>
        <dbReference type="ARBA" id="ARBA00037999"/>
    </source>
</evidence>
<dbReference type="PIRSF" id="PIRSF000390">
    <property type="entry name" value="PLP_StrS"/>
    <property type="match status" value="1"/>
</dbReference>
<dbReference type="PANTHER" id="PTHR30244">
    <property type="entry name" value="TRANSAMINASE"/>
    <property type="match status" value="1"/>
</dbReference>
<feature type="modified residue" description="N6-(pyridoxal phosphate)lysine" evidence="4">
    <location>
        <position position="183"/>
    </location>
</feature>
<dbReference type="InterPro" id="IPR000653">
    <property type="entry name" value="DegT/StrS_aminotransferase"/>
</dbReference>